<keyword evidence="4 7" id="KW-0808">Transferase</keyword>
<name>A0ABT1XR99_9SPHN</name>
<dbReference type="EMBL" id="JANKHH010000005">
    <property type="protein sequence ID" value="MCR2834184.1"/>
    <property type="molecule type" value="Genomic_DNA"/>
</dbReference>
<evidence type="ECO:0000313" key="8">
    <source>
        <dbReference type="Proteomes" id="UP001206067"/>
    </source>
</evidence>
<accession>A0ABT1XR99</accession>
<evidence type="ECO:0000313" key="7">
    <source>
        <dbReference type="EMBL" id="MCR2834184.1"/>
    </source>
</evidence>
<dbReference type="Gene3D" id="3.90.550.10">
    <property type="entry name" value="Spore Coat Polysaccharide Biosynthesis Protein SpsA, Chain A"/>
    <property type="match status" value="1"/>
</dbReference>
<protein>
    <submittedName>
        <fullName evidence="7">Glycosyltransferase</fullName>
        <ecNumber evidence="7">2.4.-.-</ecNumber>
    </submittedName>
</protein>
<reference evidence="7 8" key="1">
    <citation type="submission" date="2022-08" db="EMBL/GenBank/DDBJ databases">
        <title>Polyphasic taxonomy analysis of Qipengyuania sp.RS5-5.</title>
        <authorList>
            <person name="Xamxidin M."/>
            <person name="Wu M."/>
        </authorList>
    </citation>
    <scope>NUCLEOTIDE SEQUENCE [LARGE SCALE GENOMIC DNA]</scope>
    <source>
        <strain evidence="7 8">RS5-5</strain>
    </source>
</reference>
<organism evidence="7 8">
    <name type="scientific">Parerythrobacter lacustris</name>
    <dbReference type="NCBI Taxonomy" id="2969984"/>
    <lineage>
        <taxon>Bacteria</taxon>
        <taxon>Pseudomonadati</taxon>
        <taxon>Pseudomonadota</taxon>
        <taxon>Alphaproteobacteria</taxon>
        <taxon>Sphingomonadales</taxon>
        <taxon>Erythrobacteraceae</taxon>
        <taxon>Parerythrobacter</taxon>
    </lineage>
</organism>
<sequence>MSLPTVALVIPVLDEEKALPALIGLVASLDPPPAEVIVVDGGSGDRTRELVLAAGWTLLDTTAGRGRQINAGVAAAASAFICVLHADTAPPLDMVAVIRDALADDRTALASFTPLIRGERTRWGTTFHNWIKTWYAPLITRPHLFIRGVRLLFGDHAMFFRREQFLQVGGCTPGDAIMEEADLCVKFAQLGRIRMVHRWVETSDRRIAAWGPLKANWIYFKVGILWAVGARSRLEKNYPHVR</sequence>
<comment type="caution">
    <text evidence="7">The sequence shown here is derived from an EMBL/GenBank/DDBJ whole genome shotgun (WGS) entry which is preliminary data.</text>
</comment>
<evidence type="ECO:0000256" key="3">
    <source>
        <dbReference type="ARBA" id="ARBA00022676"/>
    </source>
</evidence>
<evidence type="ECO:0000259" key="6">
    <source>
        <dbReference type="Pfam" id="PF00535"/>
    </source>
</evidence>
<feature type="domain" description="Glycosyltransferase 2-like" evidence="6">
    <location>
        <begin position="8"/>
        <end position="163"/>
    </location>
</feature>
<dbReference type="PANTHER" id="PTHR43646:SF2">
    <property type="entry name" value="GLYCOSYLTRANSFERASE 2-LIKE DOMAIN-CONTAINING PROTEIN"/>
    <property type="match status" value="1"/>
</dbReference>
<evidence type="ECO:0000256" key="5">
    <source>
        <dbReference type="ARBA" id="ARBA00023136"/>
    </source>
</evidence>
<keyword evidence="5" id="KW-0472">Membrane</keyword>
<gene>
    <name evidence="7" type="ORF">NSO95_09535</name>
</gene>
<keyword evidence="3 7" id="KW-0328">Glycosyltransferase</keyword>
<keyword evidence="2" id="KW-1003">Cell membrane</keyword>
<dbReference type="Pfam" id="PF00535">
    <property type="entry name" value="Glycos_transf_2"/>
    <property type="match status" value="1"/>
</dbReference>
<dbReference type="RefSeq" id="WP_257595988.1">
    <property type="nucleotide sequence ID" value="NZ_JANKHH010000005.1"/>
</dbReference>
<evidence type="ECO:0000256" key="1">
    <source>
        <dbReference type="ARBA" id="ARBA00004236"/>
    </source>
</evidence>
<dbReference type="InterPro" id="IPR029044">
    <property type="entry name" value="Nucleotide-diphossugar_trans"/>
</dbReference>
<evidence type="ECO:0000256" key="2">
    <source>
        <dbReference type="ARBA" id="ARBA00022475"/>
    </source>
</evidence>
<dbReference type="InterPro" id="IPR001173">
    <property type="entry name" value="Glyco_trans_2-like"/>
</dbReference>
<proteinExistence type="predicted"/>
<dbReference type="GO" id="GO:0016757">
    <property type="term" value="F:glycosyltransferase activity"/>
    <property type="evidence" value="ECO:0007669"/>
    <property type="project" value="UniProtKB-KW"/>
</dbReference>
<dbReference type="PANTHER" id="PTHR43646">
    <property type="entry name" value="GLYCOSYLTRANSFERASE"/>
    <property type="match status" value="1"/>
</dbReference>
<dbReference type="SUPFAM" id="SSF53448">
    <property type="entry name" value="Nucleotide-diphospho-sugar transferases"/>
    <property type="match status" value="1"/>
</dbReference>
<evidence type="ECO:0000256" key="4">
    <source>
        <dbReference type="ARBA" id="ARBA00022679"/>
    </source>
</evidence>
<comment type="subcellular location">
    <subcellularLocation>
        <location evidence="1">Cell membrane</location>
    </subcellularLocation>
</comment>
<keyword evidence="8" id="KW-1185">Reference proteome</keyword>
<dbReference type="EC" id="2.4.-.-" evidence="7"/>
<dbReference type="Proteomes" id="UP001206067">
    <property type="component" value="Unassembled WGS sequence"/>
</dbReference>